<dbReference type="Proteomes" id="UP000009309">
    <property type="component" value="Unassembled WGS sequence"/>
</dbReference>
<keyword evidence="1" id="KW-0812">Transmembrane</keyword>
<name>I2GDN9_9BACT</name>
<evidence type="ECO:0008006" key="4">
    <source>
        <dbReference type="Google" id="ProtNLM"/>
    </source>
</evidence>
<dbReference type="InterPro" id="IPR018736">
    <property type="entry name" value="DUF2279_periplasmic_lipo"/>
</dbReference>
<keyword evidence="3" id="KW-1185">Reference proteome</keyword>
<accession>I2GDN9</accession>
<organism evidence="2 3">
    <name type="scientific">Fibrisoma limi BUZ 3</name>
    <dbReference type="NCBI Taxonomy" id="1185876"/>
    <lineage>
        <taxon>Bacteria</taxon>
        <taxon>Pseudomonadati</taxon>
        <taxon>Bacteroidota</taxon>
        <taxon>Cytophagia</taxon>
        <taxon>Cytophagales</taxon>
        <taxon>Spirosomataceae</taxon>
        <taxon>Fibrisoma</taxon>
    </lineage>
</organism>
<evidence type="ECO:0000313" key="3">
    <source>
        <dbReference type="Proteomes" id="UP000009309"/>
    </source>
</evidence>
<keyword evidence="1" id="KW-0472">Membrane</keyword>
<feature type="transmembrane region" description="Helical" evidence="1">
    <location>
        <begin position="77"/>
        <end position="96"/>
    </location>
</feature>
<keyword evidence="1" id="KW-1133">Transmembrane helix</keyword>
<dbReference type="AlphaFoldDB" id="I2GDN9"/>
<sequence length="336" mass="38267">MKRLIVFFGNESQKVMNTAKITLIFEPQVPLLSMIKKYFRACWLPVTLVLMGLAGTIRAQDTTARTPNYRARMRTLLIGESVLYVGSLYGLSTAWYTDPLTQFKFFDDVGEWKQIDKIGHVYTAYHIARMSAQGYRWAGQSPRKAAWYGALTGFIFQTPIEILDGFAPGYGFSVGDVVANTLGSALYAGQFGLWGEERILPKFSFHQTRYAAVRPNLLGKGLSEEWLKDYNGQTYWFSANVASFLPRRDESRFPRWLNVAVGYGVENMVAAYPNSSVERGYVPYRQYFLSLDVDFARIRSNRKLVRTLLFLANSVKIPAPALELSRKGVKFHPLYF</sequence>
<dbReference type="eggNOG" id="COG5544">
    <property type="taxonomic scope" value="Bacteria"/>
</dbReference>
<evidence type="ECO:0000256" key="1">
    <source>
        <dbReference type="SAM" id="Phobius"/>
    </source>
</evidence>
<evidence type="ECO:0000313" key="2">
    <source>
        <dbReference type="EMBL" id="CCH52013.1"/>
    </source>
</evidence>
<dbReference type="Pfam" id="PF10043">
    <property type="entry name" value="DUF2279"/>
    <property type="match status" value="1"/>
</dbReference>
<dbReference type="EMBL" id="CAIT01000004">
    <property type="protein sequence ID" value="CCH52013.1"/>
    <property type="molecule type" value="Genomic_DNA"/>
</dbReference>
<gene>
    <name evidence="2" type="ORF">BN8_00981</name>
</gene>
<dbReference type="STRING" id="1185876.BN8_00981"/>
<reference evidence="2 3" key="1">
    <citation type="journal article" date="2012" name="J. Bacteriol.">
        <title>Genome Sequence of the Filamentous Bacterium Fibrisoma limi BUZ 3T.</title>
        <authorList>
            <person name="Filippini M."/>
            <person name="Qi W."/>
            <person name="Jaenicke S."/>
            <person name="Goesmann A."/>
            <person name="Smits T.H."/>
            <person name="Bagheri H.C."/>
        </authorList>
    </citation>
    <scope>NUCLEOTIDE SEQUENCE [LARGE SCALE GENOMIC DNA]</scope>
    <source>
        <strain evidence="3">BUZ 3T</strain>
    </source>
</reference>
<proteinExistence type="predicted"/>
<comment type="caution">
    <text evidence="2">The sequence shown here is derived from an EMBL/GenBank/DDBJ whole genome shotgun (WGS) entry which is preliminary data.</text>
</comment>
<protein>
    <recommendedName>
        <fullName evidence="4">DUF2279 domain-containing protein</fullName>
    </recommendedName>
</protein>